<evidence type="ECO:0000259" key="1">
    <source>
        <dbReference type="Pfam" id="PF16285"/>
    </source>
</evidence>
<evidence type="ECO:0000259" key="2">
    <source>
        <dbReference type="Pfam" id="PF20956"/>
    </source>
</evidence>
<proteinExistence type="predicted"/>
<evidence type="ECO:0000313" key="3">
    <source>
        <dbReference type="EMBL" id="QSO49013.1"/>
    </source>
</evidence>
<reference evidence="3 4" key="1">
    <citation type="submission" date="2021-02" db="EMBL/GenBank/DDBJ databases">
        <title>Alicyclobacillus curvatus sp. nov. and Alicyclobacillus mengziensis sp. nov., two acidophilic bacteria isolated from acid mine drainage.</title>
        <authorList>
            <person name="Huang Y."/>
        </authorList>
    </citation>
    <scope>NUCLEOTIDE SEQUENCE [LARGE SCALE GENOMIC DNA]</scope>
    <source>
        <strain evidence="3 4">S30H14</strain>
    </source>
</reference>
<feature type="domain" description="DUF4931" evidence="2">
    <location>
        <begin position="140"/>
        <end position="262"/>
    </location>
</feature>
<dbReference type="InterPro" id="IPR049285">
    <property type="entry name" value="DUF4931_C"/>
</dbReference>
<dbReference type="Proteomes" id="UP000663505">
    <property type="component" value="Chromosome"/>
</dbReference>
<dbReference type="InterPro" id="IPR012361">
    <property type="entry name" value="GalT_short"/>
</dbReference>
<evidence type="ECO:0000313" key="4">
    <source>
        <dbReference type="Proteomes" id="UP000663505"/>
    </source>
</evidence>
<protein>
    <submittedName>
        <fullName evidence="3">DUF4931 domain-containing protein</fullName>
    </submittedName>
</protein>
<dbReference type="RefSeq" id="WP_206658327.1">
    <property type="nucleotide sequence ID" value="NZ_CP071182.1"/>
</dbReference>
<dbReference type="EMBL" id="CP071182">
    <property type="protein sequence ID" value="QSO49013.1"/>
    <property type="molecule type" value="Genomic_DNA"/>
</dbReference>
<dbReference type="SUPFAM" id="SSF54197">
    <property type="entry name" value="HIT-like"/>
    <property type="match status" value="1"/>
</dbReference>
<gene>
    <name evidence="3" type="ORF">JZ786_08830</name>
</gene>
<dbReference type="Pfam" id="PF16285">
    <property type="entry name" value="DUF4931_N"/>
    <property type="match status" value="1"/>
</dbReference>
<dbReference type="KEGG" id="afx:JZ786_08830"/>
<dbReference type="InterPro" id="IPR046322">
    <property type="entry name" value="DUF4931"/>
</dbReference>
<dbReference type="Pfam" id="PF20956">
    <property type="entry name" value="DUF4931_C"/>
    <property type="match status" value="1"/>
</dbReference>
<dbReference type="Gene3D" id="3.30.428.10">
    <property type="entry name" value="HIT-like"/>
    <property type="match status" value="1"/>
</dbReference>
<feature type="domain" description="DUF4931" evidence="1">
    <location>
        <begin position="8"/>
        <end position="131"/>
    </location>
</feature>
<accession>A0A9X7W3Z8</accession>
<name>A0A9X7W3Z8_9BACL</name>
<keyword evidence="4" id="KW-1185">Reference proteome</keyword>
<dbReference type="InterPro" id="IPR036265">
    <property type="entry name" value="HIT-like_sf"/>
</dbReference>
<sequence>MPSTHLRFNSNLGAKKPENIINREVACPFCDRSQLSDILDEDGPIILLMNKYPVLEDAFQTVLIETDDCNAELSEYPKEHLYRLMRFGLRHWFRLQETGTYASVLFFKNHGPYSGGTIRHPHMQIVGLKNVDYHQALDVTYVHGLEIANKSGVTLNVSTHPRVGFFEFNVLFHGMENVETMADFVQVATHYTLNHFHRLCQSYNLFFYTLPSDMRSHEFGGRSYAVKVVPRFVTSPLYIGYSIPQVSDRIETVVNDMQQRYFS</sequence>
<dbReference type="PIRSF" id="PIRSF031505">
    <property type="entry name" value="GalT_short"/>
    <property type="match status" value="1"/>
</dbReference>
<organism evidence="3 4">
    <name type="scientific">Alicyclobacillus mengziensis</name>
    <dbReference type="NCBI Taxonomy" id="2931921"/>
    <lineage>
        <taxon>Bacteria</taxon>
        <taxon>Bacillati</taxon>
        <taxon>Bacillota</taxon>
        <taxon>Bacilli</taxon>
        <taxon>Bacillales</taxon>
        <taxon>Alicyclobacillaceae</taxon>
        <taxon>Alicyclobacillus</taxon>
    </lineage>
</organism>
<dbReference type="AlphaFoldDB" id="A0A9X7W3Z8"/>